<dbReference type="InterPro" id="IPR000730">
    <property type="entry name" value="Pr_cel_nuc_antig"/>
</dbReference>
<dbReference type="AlphaFoldDB" id="A0A2R6QKY7"/>
<feature type="compositionally biased region" description="Basic residues" evidence="1">
    <location>
        <begin position="260"/>
        <end position="269"/>
    </location>
</feature>
<organism evidence="2 3">
    <name type="scientific">Actinidia chinensis var. chinensis</name>
    <name type="common">Chinese soft-hair kiwi</name>
    <dbReference type="NCBI Taxonomy" id="1590841"/>
    <lineage>
        <taxon>Eukaryota</taxon>
        <taxon>Viridiplantae</taxon>
        <taxon>Streptophyta</taxon>
        <taxon>Embryophyta</taxon>
        <taxon>Tracheophyta</taxon>
        <taxon>Spermatophyta</taxon>
        <taxon>Magnoliopsida</taxon>
        <taxon>eudicotyledons</taxon>
        <taxon>Gunneridae</taxon>
        <taxon>Pentapetalae</taxon>
        <taxon>asterids</taxon>
        <taxon>Ericales</taxon>
        <taxon>Actinidiaceae</taxon>
        <taxon>Actinidia</taxon>
    </lineage>
</organism>
<dbReference type="GO" id="GO:0003677">
    <property type="term" value="F:DNA binding"/>
    <property type="evidence" value="ECO:0007669"/>
    <property type="project" value="InterPro"/>
</dbReference>
<name>A0A2R6QKY7_ACTCC</name>
<dbReference type="Gramene" id="PSS10045">
    <property type="protein sequence ID" value="PSS10045"/>
    <property type="gene ID" value="CEY00_Acc17133"/>
</dbReference>
<protein>
    <submittedName>
        <fullName evidence="2">Proliferating cell nuclear antigen like</fullName>
    </submittedName>
</protein>
<dbReference type="OrthoDB" id="1582958at2759"/>
<feature type="compositionally biased region" description="Basic and acidic residues" evidence="1">
    <location>
        <begin position="270"/>
        <end position="279"/>
    </location>
</feature>
<evidence type="ECO:0000313" key="3">
    <source>
        <dbReference type="Proteomes" id="UP000241394"/>
    </source>
</evidence>
<evidence type="ECO:0000313" key="2">
    <source>
        <dbReference type="EMBL" id="PSS10045.1"/>
    </source>
</evidence>
<dbReference type="Gene3D" id="3.70.10.10">
    <property type="match status" value="1"/>
</dbReference>
<dbReference type="EMBL" id="NKQK01000015">
    <property type="protein sequence ID" value="PSS10045.1"/>
    <property type="molecule type" value="Genomic_DNA"/>
</dbReference>
<dbReference type="InParanoid" id="A0A2R6QKY7"/>
<dbReference type="GO" id="GO:0030337">
    <property type="term" value="F:DNA polymerase processivity factor activity"/>
    <property type="evidence" value="ECO:0007669"/>
    <property type="project" value="InterPro"/>
</dbReference>
<dbReference type="Proteomes" id="UP000241394">
    <property type="component" value="Chromosome LG15"/>
</dbReference>
<evidence type="ECO:0000256" key="1">
    <source>
        <dbReference type="SAM" id="MobiDB-lite"/>
    </source>
</evidence>
<dbReference type="SUPFAM" id="SSF55979">
    <property type="entry name" value="DNA clamp"/>
    <property type="match status" value="1"/>
</dbReference>
<dbReference type="PANTHER" id="PTHR11352">
    <property type="entry name" value="PROLIFERATING CELL NUCLEAR ANTIGEN"/>
    <property type="match status" value="1"/>
</dbReference>
<dbReference type="GO" id="GO:0006272">
    <property type="term" value="P:leading strand elongation"/>
    <property type="evidence" value="ECO:0007669"/>
    <property type="project" value="TreeGrafter"/>
</dbReference>
<accession>A0A2R6QKY7</accession>
<dbReference type="GO" id="GO:0043626">
    <property type="term" value="C:PCNA complex"/>
    <property type="evidence" value="ECO:0007669"/>
    <property type="project" value="TreeGrafter"/>
</dbReference>
<reference evidence="2 3" key="1">
    <citation type="submission" date="2017-07" db="EMBL/GenBank/DDBJ databases">
        <title>An improved, manually edited Actinidia chinensis var. chinensis (kiwifruit) genome highlights the challenges associated with draft genomes and gene prediction in plants.</title>
        <authorList>
            <person name="Pilkington S."/>
            <person name="Crowhurst R."/>
            <person name="Hilario E."/>
            <person name="Nardozza S."/>
            <person name="Fraser L."/>
            <person name="Peng Y."/>
            <person name="Gunaseelan K."/>
            <person name="Simpson R."/>
            <person name="Tahir J."/>
            <person name="Deroles S."/>
            <person name="Templeton K."/>
            <person name="Luo Z."/>
            <person name="Davy M."/>
            <person name="Cheng C."/>
            <person name="Mcneilage M."/>
            <person name="Scaglione D."/>
            <person name="Liu Y."/>
            <person name="Zhang Q."/>
            <person name="Datson P."/>
            <person name="De Silva N."/>
            <person name="Gardiner S."/>
            <person name="Bassett H."/>
            <person name="Chagne D."/>
            <person name="Mccallum J."/>
            <person name="Dzierzon H."/>
            <person name="Deng C."/>
            <person name="Wang Y.-Y."/>
            <person name="Barron N."/>
            <person name="Manako K."/>
            <person name="Bowen J."/>
            <person name="Foster T."/>
            <person name="Erridge Z."/>
            <person name="Tiffin H."/>
            <person name="Waite C."/>
            <person name="Davies K."/>
            <person name="Grierson E."/>
            <person name="Laing W."/>
            <person name="Kirk R."/>
            <person name="Chen X."/>
            <person name="Wood M."/>
            <person name="Montefiori M."/>
            <person name="Brummell D."/>
            <person name="Schwinn K."/>
            <person name="Catanach A."/>
            <person name="Fullerton C."/>
            <person name="Li D."/>
            <person name="Meiyalaghan S."/>
            <person name="Nieuwenhuizen N."/>
            <person name="Read N."/>
            <person name="Prakash R."/>
            <person name="Hunter D."/>
            <person name="Zhang H."/>
            <person name="Mckenzie M."/>
            <person name="Knabel M."/>
            <person name="Harris A."/>
            <person name="Allan A."/>
            <person name="Chen A."/>
            <person name="Janssen B."/>
            <person name="Plunkett B."/>
            <person name="Dwamena C."/>
            <person name="Voogd C."/>
            <person name="Leif D."/>
            <person name="Lafferty D."/>
            <person name="Souleyre E."/>
            <person name="Varkonyi-Gasic E."/>
            <person name="Gambi F."/>
            <person name="Hanley J."/>
            <person name="Yao J.-L."/>
            <person name="Cheung J."/>
            <person name="David K."/>
            <person name="Warren B."/>
            <person name="Marsh K."/>
            <person name="Snowden K."/>
            <person name="Lin-Wang K."/>
            <person name="Brian L."/>
            <person name="Martinez-Sanchez M."/>
            <person name="Wang M."/>
            <person name="Ileperuma N."/>
            <person name="Macnee N."/>
            <person name="Campin R."/>
            <person name="Mcatee P."/>
            <person name="Drummond R."/>
            <person name="Espley R."/>
            <person name="Ireland H."/>
            <person name="Wu R."/>
            <person name="Atkinson R."/>
            <person name="Karunairetnam S."/>
            <person name="Bulley S."/>
            <person name="Chunkath S."/>
            <person name="Hanley Z."/>
            <person name="Storey R."/>
            <person name="Thrimawithana A."/>
            <person name="Thomson S."/>
            <person name="David C."/>
            <person name="Testolin R."/>
        </authorList>
    </citation>
    <scope>NUCLEOTIDE SEQUENCE [LARGE SCALE GENOMIC DNA]</scope>
    <source>
        <strain evidence="3">cv. Red5</strain>
        <tissue evidence="2">Young leaf</tissue>
    </source>
</reference>
<keyword evidence="3" id="KW-1185">Reference proteome</keyword>
<feature type="region of interest" description="Disordered" evidence="1">
    <location>
        <begin position="257"/>
        <end position="279"/>
    </location>
</feature>
<dbReference type="GO" id="GO:0019985">
    <property type="term" value="P:translesion synthesis"/>
    <property type="evidence" value="ECO:0007669"/>
    <property type="project" value="TreeGrafter"/>
</dbReference>
<sequence>MNSFHILTTFVSSLIKIADEARLIGNPAALLLQATSAAHGVTAVLTLPRSNFLGFPPCPRTYIDGINLNDLQVTLAPSHQEHSMSIHFNMHQRIVRFTFLGPNNAVRNSEIQLIDPPNFPNLADAIFEYAVLVGIPSPTFQYIMSYLNGITAHNQVVVSITQTGVRFSSGNIAITCTTENEGCIIIGMEGRNGIVAIRICKFSINALLEASRLCGTVWLCKSLSNLAPNLVYCYAGLLGGMKFYYISSFPIPVEPSHPRPNPRIKRRKLQHDLEKLSRP</sequence>
<proteinExistence type="predicted"/>
<dbReference type="STRING" id="1590841.A0A2R6QKY7"/>
<comment type="caution">
    <text evidence="2">The sequence shown here is derived from an EMBL/GenBank/DDBJ whole genome shotgun (WGS) entry which is preliminary data.</text>
</comment>
<dbReference type="InterPro" id="IPR046938">
    <property type="entry name" value="DNA_clamp_sf"/>
</dbReference>
<dbReference type="GO" id="GO:0006298">
    <property type="term" value="P:mismatch repair"/>
    <property type="evidence" value="ECO:0007669"/>
    <property type="project" value="TreeGrafter"/>
</dbReference>
<reference evidence="3" key="2">
    <citation type="journal article" date="2018" name="BMC Genomics">
        <title>A manually annotated Actinidia chinensis var. chinensis (kiwifruit) genome highlights the challenges associated with draft genomes and gene prediction in plants.</title>
        <authorList>
            <person name="Pilkington S.M."/>
            <person name="Crowhurst R."/>
            <person name="Hilario E."/>
            <person name="Nardozza S."/>
            <person name="Fraser L."/>
            <person name="Peng Y."/>
            <person name="Gunaseelan K."/>
            <person name="Simpson R."/>
            <person name="Tahir J."/>
            <person name="Deroles S.C."/>
            <person name="Templeton K."/>
            <person name="Luo Z."/>
            <person name="Davy M."/>
            <person name="Cheng C."/>
            <person name="McNeilage M."/>
            <person name="Scaglione D."/>
            <person name="Liu Y."/>
            <person name="Zhang Q."/>
            <person name="Datson P."/>
            <person name="De Silva N."/>
            <person name="Gardiner S.E."/>
            <person name="Bassett H."/>
            <person name="Chagne D."/>
            <person name="McCallum J."/>
            <person name="Dzierzon H."/>
            <person name="Deng C."/>
            <person name="Wang Y.Y."/>
            <person name="Barron L."/>
            <person name="Manako K."/>
            <person name="Bowen J."/>
            <person name="Foster T.M."/>
            <person name="Erridge Z.A."/>
            <person name="Tiffin H."/>
            <person name="Waite C.N."/>
            <person name="Davies K.M."/>
            <person name="Grierson E.P."/>
            <person name="Laing W.A."/>
            <person name="Kirk R."/>
            <person name="Chen X."/>
            <person name="Wood M."/>
            <person name="Montefiori M."/>
            <person name="Brummell D.A."/>
            <person name="Schwinn K.E."/>
            <person name="Catanach A."/>
            <person name="Fullerton C."/>
            <person name="Li D."/>
            <person name="Meiyalaghan S."/>
            <person name="Nieuwenhuizen N."/>
            <person name="Read N."/>
            <person name="Prakash R."/>
            <person name="Hunter D."/>
            <person name="Zhang H."/>
            <person name="McKenzie M."/>
            <person name="Knabel M."/>
            <person name="Harris A."/>
            <person name="Allan A.C."/>
            <person name="Gleave A."/>
            <person name="Chen A."/>
            <person name="Janssen B.J."/>
            <person name="Plunkett B."/>
            <person name="Ampomah-Dwamena C."/>
            <person name="Voogd C."/>
            <person name="Leif D."/>
            <person name="Lafferty D."/>
            <person name="Souleyre E.J.F."/>
            <person name="Varkonyi-Gasic E."/>
            <person name="Gambi F."/>
            <person name="Hanley J."/>
            <person name="Yao J.L."/>
            <person name="Cheung J."/>
            <person name="David K.M."/>
            <person name="Warren B."/>
            <person name="Marsh K."/>
            <person name="Snowden K.C."/>
            <person name="Lin-Wang K."/>
            <person name="Brian L."/>
            <person name="Martinez-Sanchez M."/>
            <person name="Wang M."/>
            <person name="Ileperuma N."/>
            <person name="Macnee N."/>
            <person name="Campin R."/>
            <person name="McAtee P."/>
            <person name="Drummond R.S.M."/>
            <person name="Espley R.V."/>
            <person name="Ireland H.S."/>
            <person name="Wu R."/>
            <person name="Atkinson R.G."/>
            <person name="Karunairetnam S."/>
            <person name="Bulley S."/>
            <person name="Chunkath S."/>
            <person name="Hanley Z."/>
            <person name="Storey R."/>
            <person name="Thrimawithana A.H."/>
            <person name="Thomson S."/>
            <person name="David C."/>
            <person name="Testolin R."/>
            <person name="Huang H."/>
            <person name="Hellens R.P."/>
            <person name="Schaffer R.J."/>
        </authorList>
    </citation>
    <scope>NUCLEOTIDE SEQUENCE [LARGE SCALE GENOMIC DNA]</scope>
    <source>
        <strain evidence="3">cv. Red5</strain>
    </source>
</reference>
<dbReference type="GO" id="GO:0006275">
    <property type="term" value="P:regulation of DNA replication"/>
    <property type="evidence" value="ECO:0007669"/>
    <property type="project" value="InterPro"/>
</dbReference>
<gene>
    <name evidence="2" type="ORF">CEY00_Acc17133</name>
</gene>
<dbReference type="PANTHER" id="PTHR11352:SF0">
    <property type="entry name" value="PROLIFERATING CELL NUCLEAR ANTIGEN"/>
    <property type="match status" value="1"/>
</dbReference>